<dbReference type="RefSeq" id="WP_354600911.1">
    <property type="nucleotide sequence ID" value="NZ_JBEWZI010000008.1"/>
</dbReference>
<evidence type="ECO:0000256" key="1">
    <source>
        <dbReference type="SAM" id="SignalP"/>
    </source>
</evidence>
<evidence type="ECO:0000313" key="3">
    <source>
        <dbReference type="Proteomes" id="UP001549691"/>
    </source>
</evidence>
<accession>A0ABV2TKJ8</accession>
<proteinExistence type="predicted"/>
<gene>
    <name evidence="2" type="ORF">ABXR19_09635</name>
</gene>
<organism evidence="2 3">
    <name type="scientific">Uliginosibacterium flavum</name>
    <dbReference type="NCBI Taxonomy" id="1396831"/>
    <lineage>
        <taxon>Bacteria</taxon>
        <taxon>Pseudomonadati</taxon>
        <taxon>Pseudomonadota</taxon>
        <taxon>Betaproteobacteria</taxon>
        <taxon>Rhodocyclales</taxon>
        <taxon>Zoogloeaceae</taxon>
        <taxon>Uliginosibacterium</taxon>
    </lineage>
</organism>
<dbReference type="PROSITE" id="PS51257">
    <property type="entry name" value="PROKAR_LIPOPROTEIN"/>
    <property type="match status" value="1"/>
</dbReference>
<keyword evidence="1" id="KW-0732">Signal</keyword>
<protein>
    <recommendedName>
        <fullName evidence="4">Dihydrolipoamide acyltransferase</fullName>
    </recommendedName>
</protein>
<comment type="caution">
    <text evidence="2">The sequence shown here is derived from an EMBL/GenBank/DDBJ whole genome shotgun (WGS) entry which is preliminary data.</text>
</comment>
<sequence>MKLRHLLLIASLGLLTSACSSTHLARVGLLQPGVDNQPDILQQASRIRALSPTELGSESDSLQKAYAAHRREENRLRLALFLSIAPPPHADRARALSLFDVPASEASGRGRNHPLAQLLLPLLQDNRRLDDSLAASLQKQRELQQSNDAMRQKLDAIREIEVKMQERPNTK</sequence>
<dbReference type="Proteomes" id="UP001549691">
    <property type="component" value="Unassembled WGS sequence"/>
</dbReference>
<feature type="chain" id="PRO_5046711097" description="Dihydrolipoamide acyltransferase" evidence="1">
    <location>
        <begin position="26"/>
        <end position="171"/>
    </location>
</feature>
<evidence type="ECO:0000313" key="2">
    <source>
        <dbReference type="EMBL" id="MET7014450.1"/>
    </source>
</evidence>
<reference evidence="2 3" key="1">
    <citation type="submission" date="2024-07" db="EMBL/GenBank/DDBJ databases">
        <title>Uliginosibacterium flavum JJ3220;KACC:17644.</title>
        <authorList>
            <person name="Kim M.K."/>
        </authorList>
    </citation>
    <scope>NUCLEOTIDE SEQUENCE [LARGE SCALE GENOMIC DNA]</scope>
    <source>
        <strain evidence="2 3">KACC:17644</strain>
    </source>
</reference>
<feature type="signal peptide" evidence="1">
    <location>
        <begin position="1"/>
        <end position="25"/>
    </location>
</feature>
<evidence type="ECO:0008006" key="4">
    <source>
        <dbReference type="Google" id="ProtNLM"/>
    </source>
</evidence>
<name>A0ABV2TKJ8_9RHOO</name>
<keyword evidence="3" id="KW-1185">Reference proteome</keyword>
<dbReference type="EMBL" id="JBEWZI010000008">
    <property type="protein sequence ID" value="MET7014450.1"/>
    <property type="molecule type" value="Genomic_DNA"/>
</dbReference>